<dbReference type="OrthoDB" id="2739948at2759"/>
<dbReference type="InterPro" id="IPR011009">
    <property type="entry name" value="Kinase-like_dom_sf"/>
</dbReference>
<feature type="region of interest" description="Disordered" evidence="1">
    <location>
        <begin position="703"/>
        <end position="782"/>
    </location>
</feature>
<feature type="compositionally biased region" description="Acidic residues" evidence="1">
    <location>
        <begin position="755"/>
        <end position="782"/>
    </location>
</feature>
<dbReference type="PANTHER" id="PTHR38248">
    <property type="entry name" value="FUNK1 6"/>
    <property type="match status" value="1"/>
</dbReference>
<dbReference type="InterPro" id="IPR040976">
    <property type="entry name" value="Pkinase_fungal"/>
</dbReference>
<proteinExistence type="predicted"/>
<dbReference type="PROSITE" id="PS00109">
    <property type="entry name" value="PROTEIN_KINASE_TYR"/>
    <property type="match status" value="1"/>
</dbReference>
<dbReference type="KEGG" id="more:E1B28_003014"/>
<dbReference type="SUPFAM" id="SSF56112">
    <property type="entry name" value="Protein kinase-like (PK-like)"/>
    <property type="match status" value="1"/>
</dbReference>
<dbReference type="PANTHER" id="PTHR38248:SF2">
    <property type="entry name" value="FUNK1 11"/>
    <property type="match status" value="1"/>
</dbReference>
<dbReference type="PROSITE" id="PS50011">
    <property type="entry name" value="PROTEIN_KINASE_DOM"/>
    <property type="match status" value="1"/>
</dbReference>
<protein>
    <recommendedName>
        <fullName evidence="2">Protein kinase domain-containing protein</fullName>
    </recommendedName>
</protein>
<dbReference type="GO" id="GO:0004672">
    <property type="term" value="F:protein kinase activity"/>
    <property type="evidence" value="ECO:0007669"/>
    <property type="project" value="InterPro"/>
</dbReference>
<evidence type="ECO:0000313" key="3">
    <source>
        <dbReference type="EMBL" id="KAG7085453.1"/>
    </source>
</evidence>
<name>A0A9P7RM66_9AGAR</name>
<dbReference type="Pfam" id="PF17667">
    <property type="entry name" value="Pkinase_fungal"/>
    <property type="match status" value="2"/>
</dbReference>
<dbReference type="Gene3D" id="1.10.510.10">
    <property type="entry name" value="Transferase(Phosphotransferase) domain 1"/>
    <property type="match status" value="1"/>
</dbReference>
<reference evidence="3" key="1">
    <citation type="journal article" date="2021" name="Genome Biol. Evol.">
        <title>The assembled and annotated genome of the fairy-ring fungus Marasmius oreades.</title>
        <authorList>
            <person name="Hiltunen M."/>
            <person name="Ament-Velasquez S.L."/>
            <person name="Johannesson H."/>
        </authorList>
    </citation>
    <scope>NUCLEOTIDE SEQUENCE</scope>
    <source>
        <strain evidence="3">03SP1</strain>
    </source>
</reference>
<accession>A0A9P7RM66</accession>
<dbReference type="Proteomes" id="UP001049176">
    <property type="component" value="Chromosome 11"/>
</dbReference>
<feature type="compositionally biased region" description="Basic and acidic residues" evidence="1">
    <location>
        <begin position="709"/>
        <end position="723"/>
    </location>
</feature>
<evidence type="ECO:0000256" key="1">
    <source>
        <dbReference type="SAM" id="MobiDB-lite"/>
    </source>
</evidence>
<dbReference type="EMBL" id="CM032191">
    <property type="protein sequence ID" value="KAG7085453.1"/>
    <property type="molecule type" value="Genomic_DNA"/>
</dbReference>
<feature type="domain" description="Protein kinase" evidence="2">
    <location>
        <begin position="343"/>
        <end position="637"/>
    </location>
</feature>
<sequence>MTPIPSNEVPEKLSESTEGTEEDGQELEVPAQSSQTPVTPPARQGAQSNIPHETPVKYSGSSYHQFTSMHYVRDARYGQAETENRGKFISMDPEEFLDTFLPAVSSEPFELNATAQQEFVKAAKCKREKNSYKHLCEAISEYCPSLEIIDTSKHPTTITWGGQEVEIKPDLSSYLRDGDTDKSGAVDIDKVEVTLEGKWTSADDGFDDNEKNAFERDSGRGRDTRGQITAYATAQLARQHRTHCFSILFVNEGARLIRWDRAGAIVTKKFSYVKSPWLAMFFHRYNFASPSVRGVDTSVEQLLAEDPLGMQAQEALRTQSQEPLYKFKIVDDKTDIITYYIGSKPTFNVGSSFTGRCTRCYKVYDVQSASIVFMKDTWRVDEKDMMKEGDVYRLLQERGVANILTLITYGDVRQGDDSTVRQTTRSQLFAQLRGHCHARLVFKEIGRDLTHFDTTGEIVSAISDAMQAHQGAYQDAKIIHRDVSVGNILILADGKGVLIDWDLSKSLEQQGGPRQKQRTGTWQFMSAKLLANTSAPVHELADDLESFYHVLVWVVLRFTPHPMAKRDLMELLQAWFDEAHARTGDVHVGGKQKGMYFESSYIRTKSQLPAGELRNLIVDLEAVLRIRYAELPTDAQLKTLRRLEERYSKGEVDECGYREEQSINPAWHHAQYTEHLTNHTWMLSRFRQAASLRSRMLDRRVVHDVTASDQHKKETQARKRSSELECDQEDQPPARRRKLDRAAKDVVDGYQGEPIAEEDREEDEDSPVEDHDESVDDEDYMD</sequence>
<evidence type="ECO:0000313" key="4">
    <source>
        <dbReference type="Proteomes" id="UP001049176"/>
    </source>
</evidence>
<dbReference type="RefSeq" id="XP_043001924.1">
    <property type="nucleotide sequence ID" value="XM_043159970.1"/>
</dbReference>
<feature type="region of interest" description="Disordered" evidence="1">
    <location>
        <begin position="1"/>
        <end position="59"/>
    </location>
</feature>
<organism evidence="3 4">
    <name type="scientific">Marasmius oreades</name>
    <name type="common">fairy-ring Marasmius</name>
    <dbReference type="NCBI Taxonomy" id="181124"/>
    <lineage>
        <taxon>Eukaryota</taxon>
        <taxon>Fungi</taxon>
        <taxon>Dikarya</taxon>
        <taxon>Basidiomycota</taxon>
        <taxon>Agaricomycotina</taxon>
        <taxon>Agaricomycetes</taxon>
        <taxon>Agaricomycetidae</taxon>
        <taxon>Agaricales</taxon>
        <taxon>Marasmiineae</taxon>
        <taxon>Marasmiaceae</taxon>
        <taxon>Marasmius</taxon>
    </lineage>
</organism>
<dbReference type="GeneID" id="66072090"/>
<dbReference type="InterPro" id="IPR000719">
    <property type="entry name" value="Prot_kinase_dom"/>
</dbReference>
<comment type="caution">
    <text evidence="3">The sequence shown here is derived from an EMBL/GenBank/DDBJ whole genome shotgun (WGS) entry which is preliminary data.</text>
</comment>
<dbReference type="AlphaFoldDB" id="A0A9P7RM66"/>
<dbReference type="GO" id="GO:0005524">
    <property type="term" value="F:ATP binding"/>
    <property type="evidence" value="ECO:0007669"/>
    <property type="project" value="InterPro"/>
</dbReference>
<dbReference type="InterPro" id="IPR008266">
    <property type="entry name" value="Tyr_kinase_AS"/>
</dbReference>
<evidence type="ECO:0000259" key="2">
    <source>
        <dbReference type="PROSITE" id="PS50011"/>
    </source>
</evidence>
<keyword evidence="4" id="KW-1185">Reference proteome</keyword>
<gene>
    <name evidence="3" type="ORF">E1B28_003014</name>
</gene>